<accession>A0AAW0SZB2</accession>
<organism evidence="2 3">
    <name type="scientific">Scylla paramamosain</name>
    <name type="common">Mud crab</name>
    <dbReference type="NCBI Taxonomy" id="85552"/>
    <lineage>
        <taxon>Eukaryota</taxon>
        <taxon>Metazoa</taxon>
        <taxon>Ecdysozoa</taxon>
        <taxon>Arthropoda</taxon>
        <taxon>Crustacea</taxon>
        <taxon>Multicrustacea</taxon>
        <taxon>Malacostraca</taxon>
        <taxon>Eumalacostraca</taxon>
        <taxon>Eucarida</taxon>
        <taxon>Decapoda</taxon>
        <taxon>Pleocyemata</taxon>
        <taxon>Brachyura</taxon>
        <taxon>Eubrachyura</taxon>
        <taxon>Portunoidea</taxon>
        <taxon>Portunidae</taxon>
        <taxon>Portuninae</taxon>
        <taxon>Scylla</taxon>
    </lineage>
</organism>
<keyword evidence="3" id="KW-1185">Reference proteome</keyword>
<sequence>MTLRPKVALLKGFQSSTSSARGRVEAPPAGLRGGTKPRAALGESRQWYLRHLAATRTTLAATQHTAHTPSHAVELVYARVALIIPNMGEIERTKDFGFQYVDSPGTLILAHVARGLAGDQSEETK</sequence>
<reference evidence="2 3" key="1">
    <citation type="submission" date="2023-03" db="EMBL/GenBank/DDBJ databases">
        <title>High-quality genome of Scylla paramamosain provides insights in environmental adaptation.</title>
        <authorList>
            <person name="Zhang L."/>
        </authorList>
    </citation>
    <scope>NUCLEOTIDE SEQUENCE [LARGE SCALE GENOMIC DNA]</scope>
    <source>
        <strain evidence="2">LZ_2023a</strain>
        <tissue evidence="2">Muscle</tissue>
    </source>
</reference>
<evidence type="ECO:0000313" key="3">
    <source>
        <dbReference type="Proteomes" id="UP001487740"/>
    </source>
</evidence>
<comment type="caution">
    <text evidence="2">The sequence shown here is derived from an EMBL/GenBank/DDBJ whole genome shotgun (WGS) entry which is preliminary data.</text>
</comment>
<proteinExistence type="predicted"/>
<protein>
    <submittedName>
        <fullName evidence="2">Uncharacterized protein</fullName>
    </submittedName>
</protein>
<dbReference type="AlphaFoldDB" id="A0AAW0SZB2"/>
<dbReference type="EMBL" id="JARAKH010000041">
    <property type="protein sequence ID" value="KAK8380765.1"/>
    <property type="molecule type" value="Genomic_DNA"/>
</dbReference>
<name>A0AAW0SZB2_SCYPA</name>
<evidence type="ECO:0000313" key="2">
    <source>
        <dbReference type="EMBL" id="KAK8380765.1"/>
    </source>
</evidence>
<gene>
    <name evidence="2" type="ORF">O3P69_008005</name>
</gene>
<evidence type="ECO:0000256" key="1">
    <source>
        <dbReference type="SAM" id="MobiDB-lite"/>
    </source>
</evidence>
<feature type="region of interest" description="Disordered" evidence="1">
    <location>
        <begin position="18"/>
        <end position="37"/>
    </location>
</feature>
<dbReference type="Proteomes" id="UP001487740">
    <property type="component" value="Unassembled WGS sequence"/>
</dbReference>